<feature type="region of interest" description="Disordered" evidence="2">
    <location>
        <begin position="1"/>
        <end position="31"/>
    </location>
</feature>
<name>A0A8K1CP68_PYTOL</name>
<organism evidence="3 4">
    <name type="scientific">Pythium oligandrum</name>
    <name type="common">Mycoparasitic fungus</name>
    <dbReference type="NCBI Taxonomy" id="41045"/>
    <lineage>
        <taxon>Eukaryota</taxon>
        <taxon>Sar</taxon>
        <taxon>Stramenopiles</taxon>
        <taxon>Oomycota</taxon>
        <taxon>Peronosporomycetes</taxon>
        <taxon>Pythiales</taxon>
        <taxon>Pythiaceae</taxon>
        <taxon>Pythium</taxon>
    </lineage>
</organism>
<dbReference type="OrthoDB" id="151678at2759"/>
<evidence type="ECO:0000313" key="4">
    <source>
        <dbReference type="Proteomes" id="UP000794436"/>
    </source>
</evidence>
<reference evidence="3" key="1">
    <citation type="submission" date="2019-03" db="EMBL/GenBank/DDBJ databases">
        <title>Long read genome sequence of the mycoparasitic Pythium oligandrum ATCC 38472 isolated from sugarbeet rhizosphere.</title>
        <authorList>
            <person name="Gaulin E."/>
        </authorList>
    </citation>
    <scope>NUCLEOTIDE SEQUENCE</scope>
    <source>
        <strain evidence="3">ATCC 38472_TT</strain>
    </source>
</reference>
<keyword evidence="4" id="KW-1185">Reference proteome</keyword>
<evidence type="ECO:0000256" key="2">
    <source>
        <dbReference type="SAM" id="MobiDB-lite"/>
    </source>
</evidence>
<dbReference type="Proteomes" id="UP000794436">
    <property type="component" value="Unassembled WGS sequence"/>
</dbReference>
<dbReference type="EMBL" id="SPLM01000005">
    <property type="protein sequence ID" value="TMW67251.1"/>
    <property type="molecule type" value="Genomic_DNA"/>
</dbReference>
<protein>
    <submittedName>
        <fullName evidence="3">Uncharacterized protein</fullName>
    </submittedName>
</protein>
<keyword evidence="1" id="KW-0175">Coiled coil</keyword>
<evidence type="ECO:0000313" key="3">
    <source>
        <dbReference type="EMBL" id="TMW67251.1"/>
    </source>
</evidence>
<proteinExistence type="predicted"/>
<gene>
    <name evidence="3" type="ORF">Poli38472_012367</name>
</gene>
<accession>A0A8K1CP68</accession>
<evidence type="ECO:0000256" key="1">
    <source>
        <dbReference type="SAM" id="Coils"/>
    </source>
</evidence>
<sequence>MNGDVGGKMRKRAASALAETERTSSDSEEDHLAVVKASKDKYKPTYYARKDEIAALEEEYKALTKQLEQIEIDRRAGRHLGNPLYKNLVLRERLGEADAAVDDIQLAISSKLAEEAHNPLSTFIHLKADPATRLQTLHSLRRRKLQDALRFILERTRALDLRRPHRRTETFDTANGDHIVIQCDVTPFSRESSVKHVYDEVLRALLHQDFSVWENLGISTWSDTENLLESVVSQVRFLSTMSTGVEVEKNLTTFLDFAASGSEDLKMPYGLLVQDAVDIDDVYPYNSKQRVRHDLTLVMLVCPSPPVEGSTQPGVSLLRWSYVKLHRPECPVTPSEEDDLVDMFSRWCEVLRKVLLEYVESRRTLQTSLSLEQNVTL</sequence>
<feature type="compositionally biased region" description="Basic and acidic residues" evidence="2">
    <location>
        <begin position="19"/>
        <end position="31"/>
    </location>
</feature>
<feature type="coiled-coil region" evidence="1">
    <location>
        <begin position="46"/>
        <end position="73"/>
    </location>
</feature>
<dbReference type="AlphaFoldDB" id="A0A8K1CP68"/>
<comment type="caution">
    <text evidence="3">The sequence shown here is derived from an EMBL/GenBank/DDBJ whole genome shotgun (WGS) entry which is preliminary data.</text>
</comment>